<dbReference type="InterPro" id="IPR017938">
    <property type="entry name" value="Riboflavin_synthase-like_b-brl"/>
</dbReference>
<dbReference type="GO" id="GO:0051537">
    <property type="term" value="F:2 iron, 2 sulfur cluster binding"/>
    <property type="evidence" value="ECO:0007669"/>
    <property type="project" value="UniProtKB-KW"/>
</dbReference>
<keyword evidence="5" id="KW-0408">Iron</keyword>
<feature type="domain" description="FAD-binding FR-type" evidence="9">
    <location>
        <begin position="1"/>
        <end position="100"/>
    </location>
</feature>
<evidence type="ECO:0000259" key="8">
    <source>
        <dbReference type="PROSITE" id="PS51085"/>
    </source>
</evidence>
<evidence type="ECO:0000256" key="5">
    <source>
        <dbReference type="ARBA" id="ARBA00023004"/>
    </source>
</evidence>
<evidence type="ECO:0000256" key="4">
    <source>
        <dbReference type="ARBA" id="ARBA00023002"/>
    </source>
</evidence>
<proteinExistence type="predicted"/>
<evidence type="ECO:0000256" key="3">
    <source>
        <dbReference type="ARBA" id="ARBA00022723"/>
    </source>
</evidence>
<keyword evidence="11" id="KW-0808">Transferase</keyword>
<dbReference type="Gene3D" id="3.10.20.30">
    <property type="match status" value="1"/>
</dbReference>
<dbReference type="SUPFAM" id="SSF63380">
    <property type="entry name" value="Riboflavin synthase domain-like"/>
    <property type="match status" value="1"/>
</dbReference>
<reference evidence="11 12" key="2">
    <citation type="submission" date="2017-11" db="EMBL/GenBank/DDBJ databases">
        <authorList>
            <person name="Han C.G."/>
        </authorList>
    </citation>
    <scope>NUCLEOTIDE SEQUENCE [LARGE SCALE GENOMIC DNA]</scope>
    <source>
        <strain evidence="12">ATCC 43555</strain>
        <strain evidence="11">ATCC43555</strain>
    </source>
</reference>
<protein>
    <submittedName>
        <fullName evidence="10">Vanillate O-demethylase ferredoxin subunit</fullName>
    </submittedName>
    <submittedName>
        <fullName evidence="11">Vanillate O-demethylase oxidoreductase</fullName>
        <ecNumber evidence="11">1.14.13.-</ecNumber>
    </submittedName>
</protein>
<dbReference type="GO" id="GO:0008168">
    <property type="term" value="F:methyltransferase activity"/>
    <property type="evidence" value="ECO:0007669"/>
    <property type="project" value="UniProtKB-KW"/>
</dbReference>
<evidence type="ECO:0000313" key="10">
    <source>
        <dbReference type="EMBL" id="MBE0383957.1"/>
    </source>
</evidence>
<dbReference type="InterPro" id="IPR001041">
    <property type="entry name" value="2Fe-2S_ferredoxin-type"/>
</dbReference>
<dbReference type="Pfam" id="PF00111">
    <property type="entry name" value="Fer2"/>
    <property type="match status" value="1"/>
</dbReference>
<dbReference type="Proteomes" id="UP000238288">
    <property type="component" value="Chromosome PCAR9a"/>
</dbReference>
<gene>
    <name evidence="11" type="primary">vanB</name>
    <name evidence="11" type="ORF">PCAR9_A30569</name>
    <name evidence="10" type="ORF">PCARR_a2287</name>
</gene>
<evidence type="ECO:0000256" key="2">
    <source>
        <dbReference type="ARBA" id="ARBA00022714"/>
    </source>
</evidence>
<accession>A0A2K4XAN7</accession>
<evidence type="ECO:0000256" key="7">
    <source>
        <dbReference type="ARBA" id="ARBA00023075"/>
    </source>
</evidence>
<dbReference type="SUPFAM" id="SSF52343">
    <property type="entry name" value="Ferredoxin reductase-like, C-terminal NADP-linked domain"/>
    <property type="match status" value="1"/>
</dbReference>
<evidence type="ECO:0000313" key="11">
    <source>
        <dbReference type="EMBL" id="SOU41389.1"/>
    </source>
</evidence>
<name>A0A2K4XAN7_PSEVC</name>
<dbReference type="Proteomes" id="UP000615003">
    <property type="component" value="Unassembled WGS sequence"/>
</dbReference>
<dbReference type="EMBL" id="LT965928">
    <property type="protein sequence ID" value="SOU41389.1"/>
    <property type="molecule type" value="Genomic_DNA"/>
</dbReference>
<dbReference type="CDD" id="cd06185">
    <property type="entry name" value="PDR_like"/>
    <property type="match status" value="1"/>
</dbReference>
<dbReference type="InterPro" id="IPR006058">
    <property type="entry name" value="2Fe2S_fd_BS"/>
</dbReference>
<dbReference type="InterPro" id="IPR017927">
    <property type="entry name" value="FAD-bd_FR_type"/>
</dbReference>
<evidence type="ECO:0000259" key="9">
    <source>
        <dbReference type="PROSITE" id="PS51384"/>
    </source>
</evidence>
<dbReference type="PROSITE" id="PS51384">
    <property type="entry name" value="FAD_FR"/>
    <property type="match status" value="1"/>
</dbReference>
<dbReference type="InterPro" id="IPR050415">
    <property type="entry name" value="MRET"/>
</dbReference>
<dbReference type="EMBL" id="AQGW01000023">
    <property type="protein sequence ID" value="MBE0383957.1"/>
    <property type="molecule type" value="Genomic_DNA"/>
</dbReference>
<organism evidence="11 12">
    <name type="scientific">Pseudoalteromonas carrageenovora IAM 12662</name>
    <dbReference type="NCBI Taxonomy" id="1314868"/>
    <lineage>
        <taxon>Bacteria</taxon>
        <taxon>Pseudomonadati</taxon>
        <taxon>Pseudomonadota</taxon>
        <taxon>Gammaproteobacteria</taxon>
        <taxon>Alteromonadales</taxon>
        <taxon>Pseudoalteromonadaceae</taxon>
        <taxon>Pseudoalteromonas</taxon>
    </lineage>
</organism>
<dbReference type="GO" id="GO:0046872">
    <property type="term" value="F:metal ion binding"/>
    <property type="evidence" value="ECO:0007669"/>
    <property type="project" value="UniProtKB-KW"/>
</dbReference>
<keyword evidence="11" id="KW-0489">Methyltransferase</keyword>
<dbReference type="PANTHER" id="PTHR47354">
    <property type="entry name" value="NADH OXIDOREDUCTASE HCR"/>
    <property type="match status" value="1"/>
</dbReference>
<feature type="domain" description="2Fe-2S ferredoxin-type" evidence="8">
    <location>
        <begin position="231"/>
        <end position="318"/>
    </location>
</feature>
<dbReference type="EC" id="1.14.13.-" evidence="11"/>
<dbReference type="OrthoDB" id="9796486at2"/>
<keyword evidence="7" id="KW-0830">Ubiquinone</keyword>
<dbReference type="PANTHER" id="PTHR47354:SF1">
    <property type="entry name" value="CARNITINE MONOOXYGENASE REDUCTASE SUBUNIT"/>
    <property type="match status" value="1"/>
</dbReference>
<evidence type="ECO:0000313" key="12">
    <source>
        <dbReference type="Proteomes" id="UP000238288"/>
    </source>
</evidence>
<dbReference type="InterPro" id="IPR036010">
    <property type="entry name" value="2Fe-2S_ferredoxin-like_sf"/>
</dbReference>
<dbReference type="SUPFAM" id="SSF54292">
    <property type="entry name" value="2Fe-2S ferredoxin-like"/>
    <property type="match status" value="1"/>
</dbReference>
<dbReference type="Gene3D" id="2.40.30.10">
    <property type="entry name" value="Translation factors"/>
    <property type="match status" value="1"/>
</dbReference>
<dbReference type="PROSITE" id="PS00197">
    <property type="entry name" value="2FE2S_FER_1"/>
    <property type="match status" value="1"/>
</dbReference>
<dbReference type="GeneID" id="93664071"/>
<evidence type="ECO:0000313" key="13">
    <source>
        <dbReference type="Proteomes" id="UP000615003"/>
    </source>
</evidence>
<keyword evidence="1" id="KW-0285">Flavoprotein</keyword>
<sequence length="318" mass="34698">MISVIVKNVVIEAKAVVRLVLGRADNVNLPPFEAGAHIDIKLPNGLLRQYSLCRLQCDPRYYEIAVLKDPQSRGGSAEVHNLKIGDKVEVSEPKNHFSLLKPKKNTLLIAGGIGVTPLITMAQTLHSLGTPFAFHYCAKSSETAAFVEALKLGPFSDKIVFHFSQELQSGRMDVEQVLGEHIRGTDLYICGPAEFITYVLTQARLLGWSEERLHREYFAAPVVAENVLEDTSFTVKIASSGKQFTVGEGQSISQVLEVNGIFIPVACESGVCGTCQTGVVEGNPEHRDVFLTDKEKAQGKLIMPCCSRAKTGSITLDL</sequence>
<keyword evidence="2" id="KW-0001">2Fe-2S</keyword>
<dbReference type="InterPro" id="IPR012675">
    <property type="entry name" value="Beta-grasp_dom_sf"/>
</dbReference>
<dbReference type="GO" id="GO:0016491">
    <property type="term" value="F:oxidoreductase activity"/>
    <property type="evidence" value="ECO:0007669"/>
    <property type="project" value="UniProtKB-KW"/>
</dbReference>
<dbReference type="Gene3D" id="3.40.50.80">
    <property type="entry name" value="Nucleotide-binding domain of ferredoxin-NADP reductase (FNR) module"/>
    <property type="match status" value="1"/>
</dbReference>
<keyword evidence="4 11" id="KW-0560">Oxidoreductase</keyword>
<dbReference type="InterPro" id="IPR039261">
    <property type="entry name" value="FNR_nucleotide-bd"/>
</dbReference>
<keyword evidence="3" id="KW-0479">Metal-binding</keyword>
<dbReference type="CDD" id="cd00207">
    <property type="entry name" value="fer2"/>
    <property type="match status" value="1"/>
</dbReference>
<dbReference type="PROSITE" id="PS51085">
    <property type="entry name" value="2FE2S_FER_2"/>
    <property type="match status" value="1"/>
</dbReference>
<dbReference type="RefSeq" id="WP_104642964.1">
    <property type="nucleotide sequence ID" value="NZ_AQGW01000023.1"/>
</dbReference>
<keyword evidence="13" id="KW-1185">Reference proteome</keyword>
<evidence type="ECO:0000256" key="6">
    <source>
        <dbReference type="ARBA" id="ARBA00023014"/>
    </source>
</evidence>
<dbReference type="GO" id="GO:0032259">
    <property type="term" value="P:methylation"/>
    <property type="evidence" value="ECO:0007669"/>
    <property type="project" value="UniProtKB-KW"/>
</dbReference>
<keyword evidence="6" id="KW-0411">Iron-sulfur</keyword>
<evidence type="ECO:0000256" key="1">
    <source>
        <dbReference type="ARBA" id="ARBA00022630"/>
    </source>
</evidence>
<dbReference type="AlphaFoldDB" id="A0A2K4XAN7"/>
<reference evidence="10 13" key="1">
    <citation type="submission" date="2015-06" db="EMBL/GenBank/DDBJ databases">
        <title>Genome sequence of Pseudoalteromonas carrageenovora.</title>
        <authorList>
            <person name="Xie B.-B."/>
            <person name="Rong J.-C."/>
            <person name="Qin Q.-L."/>
            <person name="Zhang Y.-Z."/>
        </authorList>
    </citation>
    <scope>NUCLEOTIDE SEQUENCE [LARGE SCALE GENOMIC DNA]</scope>
    <source>
        <strain evidence="10 13">IAM 12662</strain>
    </source>
</reference>
<dbReference type="PRINTS" id="PR00409">
    <property type="entry name" value="PHDIOXRDTASE"/>
</dbReference>